<feature type="domain" description="HAMP" evidence="13">
    <location>
        <begin position="186"/>
        <end position="238"/>
    </location>
</feature>
<organism evidence="14 15">
    <name type="scientific">Pseudonocardia cypriaca</name>
    <dbReference type="NCBI Taxonomy" id="882449"/>
    <lineage>
        <taxon>Bacteria</taxon>
        <taxon>Bacillati</taxon>
        <taxon>Actinomycetota</taxon>
        <taxon>Actinomycetes</taxon>
        <taxon>Pseudonocardiales</taxon>
        <taxon>Pseudonocardiaceae</taxon>
        <taxon>Pseudonocardia</taxon>
    </lineage>
</organism>
<dbReference type="EC" id="2.7.13.3" evidence="3"/>
<dbReference type="SUPFAM" id="SSF55874">
    <property type="entry name" value="ATPase domain of HSP90 chaperone/DNA topoisomerase II/histidine kinase"/>
    <property type="match status" value="1"/>
</dbReference>
<dbReference type="GO" id="GO:0005886">
    <property type="term" value="C:plasma membrane"/>
    <property type="evidence" value="ECO:0007669"/>
    <property type="project" value="UniProtKB-SubCell"/>
</dbReference>
<feature type="chain" id="PRO_5039562845" description="histidine kinase" evidence="11">
    <location>
        <begin position="29"/>
        <end position="459"/>
    </location>
</feature>
<dbReference type="RefSeq" id="WP_142096707.1">
    <property type="nucleotide sequence ID" value="NZ_VFPH01000001.1"/>
</dbReference>
<dbReference type="Proteomes" id="UP000319818">
    <property type="component" value="Unassembled WGS sequence"/>
</dbReference>
<keyword evidence="8" id="KW-1133">Transmembrane helix</keyword>
<dbReference type="AlphaFoldDB" id="A0A543GBE4"/>
<dbReference type="EMBL" id="VFPH01000001">
    <property type="protein sequence ID" value="TQM43324.1"/>
    <property type="molecule type" value="Genomic_DNA"/>
</dbReference>
<accession>A0A543GBE4</accession>
<comment type="subcellular location">
    <subcellularLocation>
        <location evidence="2">Cell membrane</location>
    </subcellularLocation>
</comment>
<protein>
    <recommendedName>
        <fullName evidence="3">histidine kinase</fullName>
        <ecNumber evidence="3">2.7.13.3</ecNumber>
    </recommendedName>
</protein>
<dbReference type="InterPro" id="IPR050428">
    <property type="entry name" value="TCS_sensor_his_kinase"/>
</dbReference>
<dbReference type="SMART" id="SM00388">
    <property type="entry name" value="HisKA"/>
    <property type="match status" value="1"/>
</dbReference>
<dbReference type="InterPro" id="IPR036097">
    <property type="entry name" value="HisK_dim/P_sf"/>
</dbReference>
<dbReference type="FunFam" id="1.10.287.130:FF:000001">
    <property type="entry name" value="Two-component sensor histidine kinase"/>
    <property type="match status" value="1"/>
</dbReference>
<dbReference type="CDD" id="cd00082">
    <property type="entry name" value="HisKA"/>
    <property type="match status" value="1"/>
</dbReference>
<evidence type="ECO:0000256" key="4">
    <source>
        <dbReference type="ARBA" id="ARBA00022553"/>
    </source>
</evidence>
<dbReference type="Gene3D" id="1.10.287.130">
    <property type="match status" value="1"/>
</dbReference>
<dbReference type="OrthoDB" id="5242752at2"/>
<evidence type="ECO:0000256" key="6">
    <source>
        <dbReference type="ARBA" id="ARBA00022692"/>
    </source>
</evidence>
<evidence type="ECO:0000256" key="3">
    <source>
        <dbReference type="ARBA" id="ARBA00012438"/>
    </source>
</evidence>
<evidence type="ECO:0000259" key="12">
    <source>
        <dbReference type="PROSITE" id="PS50109"/>
    </source>
</evidence>
<evidence type="ECO:0000313" key="14">
    <source>
        <dbReference type="EMBL" id="TQM43324.1"/>
    </source>
</evidence>
<dbReference type="SMART" id="SM00304">
    <property type="entry name" value="HAMP"/>
    <property type="match status" value="1"/>
</dbReference>
<reference evidence="14 15" key="1">
    <citation type="submission" date="2019-06" db="EMBL/GenBank/DDBJ databases">
        <title>Sequencing the genomes of 1000 actinobacteria strains.</title>
        <authorList>
            <person name="Klenk H.-P."/>
        </authorList>
    </citation>
    <scope>NUCLEOTIDE SEQUENCE [LARGE SCALE GENOMIC DNA]</scope>
    <source>
        <strain evidence="14 15">DSM 45511</strain>
    </source>
</reference>
<dbReference type="InterPro" id="IPR004358">
    <property type="entry name" value="Sig_transdc_His_kin-like_C"/>
</dbReference>
<evidence type="ECO:0000256" key="1">
    <source>
        <dbReference type="ARBA" id="ARBA00000085"/>
    </source>
</evidence>
<evidence type="ECO:0000256" key="8">
    <source>
        <dbReference type="ARBA" id="ARBA00022989"/>
    </source>
</evidence>
<evidence type="ECO:0000256" key="2">
    <source>
        <dbReference type="ARBA" id="ARBA00004236"/>
    </source>
</evidence>
<evidence type="ECO:0000256" key="10">
    <source>
        <dbReference type="ARBA" id="ARBA00023136"/>
    </source>
</evidence>
<dbReference type="InterPro" id="IPR003594">
    <property type="entry name" value="HATPase_dom"/>
</dbReference>
<feature type="signal peptide" evidence="11">
    <location>
        <begin position="1"/>
        <end position="28"/>
    </location>
</feature>
<dbReference type="PANTHER" id="PTHR45436:SF5">
    <property type="entry name" value="SENSOR HISTIDINE KINASE TRCS"/>
    <property type="match status" value="1"/>
</dbReference>
<keyword evidence="7 14" id="KW-0418">Kinase</keyword>
<keyword evidence="6" id="KW-0812">Transmembrane</keyword>
<proteinExistence type="predicted"/>
<evidence type="ECO:0000256" key="5">
    <source>
        <dbReference type="ARBA" id="ARBA00022679"/>
    </source>
</evidence>
<dbReference type="PROSITE" id="PS50109">
    <property type="entry name" value="HIS_KIN"/>
    <property type="match status" value="1"/>
</dbReference>
<evidence type="ECO:0000256" key="11">
    <source>
        <dbReference type="SAM" id="SignalP"/>
    </source>
</evidence>
<gene>
    <name evidence="14" type="ORF">FB388_0668</name>
</gene>
<keyword evidence="15" id="KW-1185">Reference proteome</keyword>
<dbReference type="SMART" id="SM00387">
    <property type="entry name" value="HATPase_c"/>
    <property type="match status" value="1"/>
</dbReference>
<keyword evidence="5" id="KW-0808">Transferase</keyword>
<dbReference type="PROSITE" id="PS50885">
    <property type="entry name" value="HAMP"/>
    <property type="match status" value="1"/>
</dbReference>
<comment type="catalytic activity">
    <reaction evidence="1">
        <text>ATP + protein L-histidine = ADP + protein N-phospho-L-histidine.</text>
        <dbReference type="EC" id="2.7.13.3"/>
    </reaction>
</comment>
<dbReference type="InterPro" id="IPR036890">
    <property type="entry name" value="HATPase_C_sf"/>
</dbReference>
<keyword evidence="10" id="KW-0472">Membrane</keyword>
<dbReference type="InterPro" id="IPR003661">
    <property type="entry name" value="HisK_dim/P_dom"/>
</dbReference>
<dbReference type="Pfam" id="PF00512">
    <property type="entry name" value="HisKA"/>
    <property type="match status" value="1"/>
</dbReference>
<dbReference type="SUPFAM" id="SSF158472">
    <property type="entry name" value="HAMP domain-like"/>
    <property type="match status" value="1"/>
</dbReference>
<feature type="domain" description="Histidine kinase" evidence="12">
    <location>
        <begin position="246"/>
        <end position="455"/>
    </location>
</feature>
<dbReference type="Gene3D" id="3.30.565.10">
    <property type="entry name" value="Histidine kinase-like ATPase, C-terminal domain"/>
    <property type="match status" value="1"/>
</dbReference>
<evidence type="ECO:0000313" key="15">
    <source>
        <dbReference type="Proteomes" id="UP000319818"/>
    </source>
</evidence>
<dbReference type="Gene3D" id="6.10.340.10">
    <property type="match status" value="1"/>
</dbReference>
<evidence type="ECO:0000256" key="9">
    <source>
        <dbReference type="ARBA" id="ARBA00023012"/>
    </source>
</evidence>
<dbReference type="Pfam" id="PF02518">
    <property type="entry name" value="HATPase_c"/>
    <property type="match status" value="1"/>
</dbReference>
<dbReference type="GO" id="GO:0000155">
    <property type="term" value="F:phosphorelay sensor kinase activity"/>
    <property type="evidence" value="ECO:0007669"/>
    <property type="project" value="InterPro"/>
</dbReference>
<comment type="caution">
    <text evidence="14">The sequence shown here is derived from an EMBL/GenBank/DDBJ whole genome shotgun (WGS) entry which is preliminary data.</text>
</comment>
<keyword evidence="9" id="KW-0902">Two-component regulatory system</keyword>
<evidence type="ECO:0000259" key="13">
    <source>
        <dbReference type="PROSITE" id="PS50885"/>
    </source>
</evidence>
<keyword evidence="11" id="KW-0732">Signal</keyword>
<keyword evidence="4" id="KW-0597">Phosphoprotein</keyword>
<evidence type="ECO:0000256" key="7">
    <source>
        <dbReference type="ARBA" id="ARBA00022777"/>
    </source>
</evidence>
<dbReference type="CDD" id="cd00075">
    <property type="entry name" value="HATPase"/>
    <property type="match status" value="1"/>
</dbReference>
<name>A0A543GBE4_9PSEU</name>
<sequence length="459" mass="48988">MRRLPQPRGLRVRLVLAFVLVAVLGATAAAWAAAASAGAAIVVEAERRTIENLVHQIGMTTADLSYPPTQDTLDALRTSMGEDIQVTYQGLRSGNLPLITDELRAAAHDRLVHQRVVGPDGPKLLIGTPIVITGLDLRRAPSGIEVYAVRDLSAFERQVDGLFATAALTSAVALPVAVLLALVAASGVLRPVSRVRDTARALTAGDMSARIPTRGGDELAELSETINRMADALQESMAEQRRFVADVSHELRTPLSALTAVVEVLAASVDDRLPTARESAELAVAETQRLVALVEDLMEVSRFDAGTAHLRVEPVEVTHAIRDCLRARGWLEQVQVDMPEQAPALLDRRRLDVVLANLVGNALRHGDPPVQVRLRADDDLVEIEVTDHGPGLSPEVLAHAFDRFYKADAARPRSPGSGLGLAISLANARLHGGDLLAGNAEGGGARFVLRLPGNHGEQA</sequence>
<dbReference type="SUPFAM" id="SSF47384">
    <property type="entry name" value="Homodimeric domain of signal transducing histidine kinase"/>
    <property type="match status" value="1"/>
</dbReference>
<dbReference type="InterPro" id="IPR003660">
    <property type="entry name" value="HAMP_dom"/>
</dbReference>
<dbReference type="PANTHER" id="PTHR45436">
    <property type="entry name" value="SENSOR HISTIDINE KINASE YKOH"/>
    <property type="match status" value="1"/>
</dbReference>
<dbReference type="InterPro" id="IPR005467">
    <property type="entry name" value="His_kinase_dom"/>
</dbReference>
<dbReference type="Pfam" id="PF00672">
    <property type="entry name" value="HAMP"/>
    <property type="match status" value="1"/>
</dbReference>
<dbReference type="PRINTS" id="PR00344">
    <property type="entry name" value="BCTRLSENSOR"/>
</dbReference>
<dbReference type="CDD" id="cd06225">
    <property type="entry name" value="HAMP"/>
    <property type="match status" value="1"/>
</dbReference>